<evidence type="ECO:0000256" key="1">
    <source>
        <dbReference type="SAM" id="MobiDB-lite"/>
    </source>
</evidence>
<gene>
    <name evidence="2" type="ORF">BOTBODRAFT_35425</name>
</gene>
<reference evidence="3" key="1">
    <citation type="journal article" date="2014" name="Proc. Natl. Acad. Sci. U.S.A.">
        <title>Extensive sampling of basidiomycete genomes demonstrates inadequacy of the white-rot/brown-rot paradigm for wood decay fungi.</title>
        <authorList>
            <person name="Riley R."/>
            <person name="Salamov A.A."/>
            <person name="Brown D.W."/>
            <person name="Nagy L.G."/>
            <person name="Floudas D."/>
            <person name="Held B.W."/>
            <person name="Levasseur A."/>
            <person name="Lombard V."/>
            <person name="Morin E."/>
            <person name="Otillar R."/>
            <person name="Lindquist E.A."/>
            <person name="Sun H."/>
            <person name="LaButti K.M."/>
            <person name="Schmutz J."/>
            <person name="Jabbour D."/>
            <person name="Luo H."/>
            <person name="Baker S.E."/>
            <person name="Pisabarro A.G."/>
            <person name="Walton J.D."/>
            <person name="Blanchette R.A."/>
            <person name="Henrissat B."/>
            <person name="Martin F."/>
            <person name="Cullen D."/>
            <person name="Hibbett D.S."/>
            <person name="Grigoriev I.V."/>
        </authorList>
    </citation>
    <scope>NUCLEOTIDE SEQUENCE [LARGE SCALE GENOMIC DNA]</scope>
    <source>
        <strain evidence="3">FD-172 SS1</strain>
    </source>
</reference>
<name>A0A067M9J3_BOTB1</name>
<dbReference type="HOGENOM" id="CLU_1089860_0_0_1"/>
<evidence type="ECO:0000313" key="2">
    <source>
        <dbReference type="EMBL" id="KDQ11340.1"/>
    </source>
</evidence>
<proteinExistence type="predicted"/>
<dbReference type="EMBL" id="KL198059">
    <property type="protein sequence ID" value="KDQ11340.1"/>
    <property type="molecule type" value="Genomic_DNA"/>
</dbReference>
<protein>
    <recommendedName>
        <fullName evidence="4">Protein kinase domain-containing protein</fullName>
    </recommendedName>
</protein>
<feature type="region of interest" description="Disordered" evidence="1">
    <location>
        <begin position="1"/>
        <end position="30"/>
    </location>
</feature>
<organism evidence="2 3">
    <name type="scientific">Botryobasidium botryosum (strain FD-172 SS1)</name>
    <dbReference type="NCBI Taxonomy" id="930990"/>
    <lineage>
        <taxon>Eukaryota</taxon>
        <taxon>Fungi</taxon>
        <taxon>Dikarya</taxon>
        <taxon>Basidiomycota</taxon>
        <taxon>Agaricomycotina</taxon>
        <taxon>Agaricomycetes</taxon>
        <taxon>Cantharellales</taxon>
        <taxon>Botryobasidiaceae</taxon>
        <taxon>Botryobasidium</taxon>
    </lineage>
</organism>
<dbReference type="InParanoid" id="A0A067M9J3"/>
<dbReference type="Proteomes" id="UP000027195">
    <property type="component" value="Unassembled WGS sequence"/>
</dbReference>
<sequence>MDISALRKEHKRSQTEDLPRITFNPTPINATSDGNAEGDVYSYAMTLFEIFAYGTEALSQTNTDRMERNVLKARPSLGPLVWLSPPRPRYFETLINQSALQQPPRQDDVQMALKSIRMSLHAANLRIHRLAEVRAWFDAQYRTQCIQIALTFLGAVPEGNLSPLTASQRQTIFSAMFSDIRDMFALSANIHLQPAQPRADDTITITRVPTIFEEPRVRVLIRALSEPLKLHFQNLAAIARYNLQAEPIPFAVNLT</sequence>
<dbReference type="AlphaFoldDB" id="A0A067M9J3"/>
<evidence type="ECO:0000313" key="3">
    <source>
        <dbReference type="Proteomes" id="UP000027195"/>
    </source>
</evidence>
<keyword evidence="3" id="KW-1185">Reference proteome</keyword>
<accession>A0A067M9J3</accession>
<evidence type="ECO:0008006" key="4">
    <source>
        <dbReference type="Google" id="ProtNLM"/>
    </source>
</evidence>